<dbReference type="PROSITE" id="PS00894">
    <property type="entry name" value="HTH_DEOR_1"/>
    <property type="match status" value="1"/>
</dbReference>
<dbReference type="InterPro" id="IPR036390">
    <property type="entry name" value="WH_DNA-bd_sf"/>
</dbReference>
<keyword evidence="3" id="KW-0804">Transcription</keyword>
<dbReference type="PROSITE" id="PS51000">
    <property type="entry name" value="HTH_DEOR_2"/>
    <property type="match status" value="1"/>
</dbReference>
<dbReference type="Gene3D" id="1.10.10.10">
    <property type="entry name" value="Winged helix-like DNA-binding domain superfamily/Winged helix DNA-binding domain"/>
    <property type="match status" value="1"/>
</dbReference>
<keyword evidence="1" id="KW-0805">Transcription regulation</keyword>
<dbReference type="Proteomes" id="UP000077384">
    <property type="component" value="Unassembled WGS sequence"/>
</dbReference>
<organism evidence="5 7">
    <name type="scientific">Clostridium coskatii</name>
    <dbReference type="NCBI Taxonomy" id="1705578"/>
    <lineage>
        <taxon>Bacteria</taxon>
        <taxon>Bacillati</taxon>
        <taxon>Bacillota</taxon>
        <taxon>Clostridia</taxon>
        <taxon>Eubacteriales</taxon>
        <taxon>Clostridiaceae</taxon>
        <taxon>Clostridium</taxon>
    </lineage>
</organism>
<dbReference type="PATRIC" id="fig|1705578.3.peg.823"/>
<evidence type="ECO:0000313" key="6">
    <source>
        <dbReference type="EMBL" id="OBR90863.1"/>
    </source>
</evidence>
<dbReference type="InterPro" id="IPR050313">
    <property type="entry name" value="Carb_Metab_HTH_regulators"/>
</dbReference>
<gene>
    <name evidence="5" type="primary">srlR_3</name>
    <name evidence="6" type="synonym">srlR_4</name>
    <name evidence="6" type="ORF">CLCOS_38450</name>
    <name evidence="5" type="ORF">WX73_00445</name>
</gene>
<dbReference type="PRINTS" id="PR00037">
    <property type="entry name" value="HTHLACR"/>
</dbReference>
<dbReference type="RefSeq" id="WP_063601226.1">
    <property type="nucleotide sequence ID" value="NZ_LITQ01000015.1"/>
</dbReference>
<proteinExistence type="predicted"/>
<dbReference type="Proteomes" id="UP000093694">
    <property type="component" value="Unassembled WGS sequence"/>
</dbReference>
<dbReference type="InterPro" id="IPR037171">
    <property type="entry name" value="NagB/RpiA_transferase-like"/>
</dbReference>
<keyword evidence="8" id="KW-1185">Reference proteome</keyword>
<keyword evidence="2" id="KW-0238">DNA-binding</keyword>
<evidence type="ECO:0000313" key="7">
    <source>
        <dbReference type="Proteomes" id="UP000077384"/>
    </source>
</evidence>
<reference evidence="5 7" key="1">
    <citation type="journal article" date="2015" name="Biotechnol. Bioeng.">
        <title>Genome sequence and phenotypic characterization of Caulobacter segnis.</title>
        <authorList>
            <person name="Patel S."/>
            <person name="Fletcher B."/>
            <person name="Scott D.C."/>
            <person name="Ely B."/>
        </authorList>
    </citation>
    <scope>NUCLEOTIDE SEQUENCE [LARGE SCALE GENOMIC DNA]</scope>
    <source>
        <strain evidence="5 7">PS02</strain>
    </source>
</reference>
<dbReference type="PANTHER" id="PTHR30363">
    <property type="entry name" value="HTH-TYPE TRANSCRIPTIONAL REGULATOR SRLR-RELATED"/>
    <property type="match status" value="1"/>
</dbReference>
<accession>A0A166T2N8</accession>
<protein>
    <submittedName>
        <fullName evidence="5">Glucitol operon repressor</fullName>
    </submittedName>
</protein>
<dbReference type="Gene3D" id="3.40.50.1360">
    <property type="match status" value="1"/>
</dbReference>
<dbReference type="InterPro" id="IPR018356">
    <property type="entry name" value="Tscrpt_reg_HTH_DeoR_CS"/>
</dbReference>
<dbReference type="InterPro" id="IPR001034">
    <property type="entry name" value="DeoR_HTH"/>
</dbReference>
<evidence type="ECO:0000313" key="5">
    <source>
        <dbReference type="EMBL" id="OAA93120.1"/>
    </source>
</evidence>
<dbReference type="InterPro" id="IPR036388">
    <property type="entry name" value="WH-like_DNA-bd_sf"/>
</dbReference>
<reference evidence="6 8" key="2">
    <citation type="journal article" date="2016" name="Front. Microbiol.">
        <title>Industrial Acetogenic Biocatalysts: A Comparative Metabolic and Genomic Analysis.</title>
        <authorList>
            <person name="Bengelsdorf F."/>
            <person name="Poehlein A."/>
            <person name="Sonja S."/>
            <person name="Erz C."/>
            <person name="Hummel T."/>
            <person name="Hoffmeister S."/>
            <person name="Daniel R."/>
            <person name="Durre P."/>
        </authorList>
    </citation>
    <scope>NUCLEOTIDE SEQUENCE [LARGE SCALE GENOMIC DNA]</scope>
    <source>
        <strain evidence="6 8">PTA-10522</strain>
    </source>
</reference>
<dbReference type="GO" id="GO:0003700">
    <property type="term" value="F:DNA-binding transcription factor activity"/>
    <property type="evidence" value="ECO:0007669"/>
    <property type="project" value="InterPro"/>
</dbReference>
<feature type="domain" description="HTH deoR-type" evidence="4">
    <location>
        <begin position="3"/>
        <end position="58"/>
    </location>
</feature>
<dbReference type="SUPFAM" id="SSF100950">
    <property type="entry name" value="NagB/RpiA/CoA transferase-like"/>
    <property type="match status" value="1"/>
</dbReference>
<dbReference type="SUPFAM" id="SSF46785">
    <property type="entry name" value="Winged helix' DNA-binding domain"/>
    <property type="match status" value="1"/>
</dbReference>
<dbReference type="EMBL" id="LROR01000088">
    <property type="protein sequence ID" value="OBR90863.1"/>
    <property type="molecule type" value="Genomic_DNA"/>
</dbReference>
<dbReference type="SMART" id="SM00420">
    <property type="entry name" value="HTH_DEOR"/>
    <property type="match status" value="1"/>
</dbReference>
<dbReference type="GO" id="GO:0003677">
    <property type="term" value="F:DNA binding"/>
    <property type="evidence" value="ECO:0007669"/>
    <property type="project" value="UniProtKB-KW"/>
</dbReference>
<evidence type="ECO:0000256" key="2">
    <source>
        <dbReference type="ARBA" id="ARBA00023125"/>
    </source>
</evidence>
<evidence type="ECO:0000256" key="3">
    <source>
        <dbReference type="ARBA" id="ARBA00023163"/>
    </source>
</evidence>
<name>A0A166T2N8_9CLOT</name>
<evidence type="ECO:0000259" key="4">
    <source>
        <dbReference type="PROSITE" id="PS51000"/>
    </source>
</evidence>
<dbReference type="EMBL" id="LITQ01000015">
    <property type="protein sequence ID" value="OAA93120.1"/>
    <property type="molecule type" value="Genomic_DNA"/>
</dbReference>
<evidence type="ECO:0000256" key="1">
    <source>
        <dbReference type="ARBA" id="ARBA00023015"/>
    </source>
</evidence>
<dbReference type="SMART" id="SM01134">
    <property type="entry name" value="DeoRC"/>
    <property type="match status" value="1"/>
</dbReference>
<dbReference type="Pfam" id="PF08220">
    <property type="entry name" value="HTH_DeoR"/>
    <property type="match status" value="1"/>
</dbReference>
<dbReference type="Pfam" id="PF00455">
    <property type="entry name" value="DeoRC"/>
    <property type="match status" value="1"/>
</dbReference>
<dbReference type="PANTHER" id="PTHR30363:SF44">
    <property type="entry name" value="AGA OPERON TRANSCRIPTIONAL REPRESSOR-RELATED"/>
    <property type="match status" value="1"/>
</dbReference>
<evidence type="ECO:0000313" key="8">
    <source>
        <dbReference type="Proteomes" id="UP000093694"/>
    </source>
</evidence>
<comment type="caution">
    <text evidence="5">The sequence shown here is derived from an EMBL/GenBank/DDBJ whole genome shotgun (WGS) entry which is preliminary data.</text>
</comment>
<dbReference type="AlphaFoldDB" id="A0A166T2N8"/>
<dbReference type="InterPro" id="IPR014036">
    <property type="entry name" value="DeoR-like_C"/>
</dbReference>
<sequence>MLAIERKQKIKEIIMNEKKIYVNNLSKLFEVTEETIRRDLEKLEQEGIVTRTYGGAILNREQTNDDQPFLKRATRNLEAKQKLALKALPFIKEKSTIMADSSSTVLELLKLCKGIKDITVMTNSIEILNSLSRSSVNVISTGGIFNYNSMSLTGSISKDVIKKYNVDLAFISCKGLDKNKGITDSNESEVELKRAMASQSSKVFLLVDSSKFTKVAFIHLFDFNNIDYIVTDISPSQDWIDFLHKHNIELIF</sequence>